<name>A0ABM3YQU7_PANGU</name>
<accession>A0ABM3YQU7</accession>
<dbReference type="CDD" id="cd00042">
    <property type="entry name" value="CY"/>
    <property type="match status" value="1"/>
</dbReference>
<dbReference type="GeneID" id="132709274"/>
<dbReference type="InterPro" id="IPR000010">
    <property type="entry name" value="Cystatin_dom"/>
</dbReference>
<sequence length="101" mass="11386">MERSRLPLQSLLGLFGALLMLSPELLLGIAGSLSDVPVTDPGVQEALAFAVEQYNQERRECVNYFKQLRLLKALSQERNCYFIVRPRSPPNEMTMETIACV</sequence>
<feature type="domain" description="Cystatin" evidence="2">
    <location>
        <begin position="31"/>
        <end position="76"/>
    </location>
</feature>
<keyword evidence="3" id="KW-1185">Reference proteome</keyword>
<gene>
    <name evidence="4" type="primary">LOC132709274</name>
</gene>
<organism evidence="3 4">
    <name type="scientific">Pantherophis guttatus</name>
    <name type="common">Corn snake</name>
    <name type="synonym">Elaphe guttata</name>
    <dbReference type="NCBI Taxonomy" id="94885"/>
    <lineage>
        <taxon>Eukaryota</taxon>
        <taxon>Metazoa</taxon>
        <taxon>Chordata</taxon>
        <taxon>Craniata</taxon>
        <taxon>Vertebrata</taxon>
        <taxon>Euteleostomi</taxon>
        <taxon>Lepidosauria</taxon>
        <taxon>Squamata</taxon>
        <taxon>Bifurcata</taxon>
        <taxon>Unidentata</taxon>
        <taxon>Episquamata</taxon>
        <taxon>Toxicofera</taxon>
        <taxon>Serpentes</taxon>
        <taxon>Colubroidea</taxon>
        <taxon>Colubridae</taxon>
        <taxon>Colubrinae</taxon>
        <taxon>Pantherophis</taxon>
    </lineage>
</organism>
<reference evidence="4" key="1">
    <citation type="submission" date="2025-08" db="UniProtKB">
        <authorList>
            <consortium name="RefSeq"/>
        </authorList>
    </citation>
    <scope>IDENTIFICATION</scope>
    <source>
        <tissue evidence="4">Blood</tissue>
    </source>
</reference>
<feature type="signal peptide" evidence="1">
    <location>
        <begin position="1"/>
        <end position="34"/>
    </location>
</feature>
<evidence type="ECO:0000256" key="1">
    <source>
        <dbReference type="SAM" id="SignalP"/>
    </source>
</evidence>
<dbReference type="Proteomes" id="UP001652622">
    <property type="component" value="Unplaced"/>
</dbReference>
<keyword evidence="1" id="KW-0732">Signal</keyword>
<evidence type="ECO:0000313" key="4">
    <source>
        <dbReference type="RefSeq" id="XP_060538506.1"/>
    </source>
</evidence>
<dbReference type="Pfam" id="PF00031">
    <property type="entry name" value="Cystatin"/>
    <property type="match status" value="1"/>
</dbReference>
<dbReference type="RefSeq" id="XP_060538506.1">
    <property type="nucleotide sequence ID" value="XM_060682523.1"/>
</dbReference>
<proteinExistence type="predicted"/>
<evidence type="ECO:0000313" key="3">
    <source>
        <dbReference type="Proteomes" id="UP001652622"/>
    </source>
</evidence>
<protein>
    <submittedName>
        <fullName evidence="4">Cystatin-like</fullName>
    </submittedName>
</protein>
<evidence type="ECO:0000259" key="2">
    <source>
        <dbReference type="Pfam" id="PF00031"/>
    </source>
</evidence>
<dbReference type="SUPFAM" id="SSF54403">
    <property type="entry name" value="Cystatin/monellin"/>
    <property type="match status" value="1"/>
</dbReference>
<dbReference type="InterPro" id="IPR046350">
    <property type="entry name" value="Cystatin_sf"/>
</dbReference>
<dbReference type="Gene3D" id="3.10.450.10">
    <property type="match status" value="1"/>
</dbReference>
<feature type="chain" id="PRO_5047237211" evidence="1">
    <location>
        <begin position="35"/>
        <end position="101"/>
    </location>
</feature>